<keyword evidence="2" id="KW-1185">Reference proteome</keyword>
<accession>A0AA38BM03</accession>
<name>A0AA38BM03_TAXCH</name>
<reference evidence="1 2" key="1">
    <citation type="journal article" date="2021" name="Nat. Plants">
        <title>The Taxus genome provides insights into paclitaxel biosynthesis.</title>
        <authorList>
            <person name="Xiong X."/>
            <person name="Gou J."/>
            <person name="Liao Q."/>
            <person name="Li Y."/>
            <person name="Zhou Q."/>
            <person name="Bi G."/>
            <person name="Li C."/>
            <person name="Du R."/>
            <person name="Wang X."/>
            <person name="Sun T."/>
            <person name="Guo L."/>
            <person name="Liang H."/>
            <person name="Lu P."/>
            <person name="Wu Y."/>
            <person name="Zhang Z."/>
            <person name="Ro D.K."/>
            <person name="Shang Y."/>
            <person name="Huang S."/>
            <person name="Yan J."/>
        </authorList>
    </citation>
    <scope>NUCLEOTIDE SEQUENCE [LARGE SCALE GENOMIC DNA]</scope>
    <source>
        <strain evidence="1">Ta-2019</strain>
    </source>
</reference>
<sequence>VPRFSLLEDLVMGLVEVEAKGVGAEVVGIAEGDENEGKVVSVVVMGTEGEEIGVAAVV</sequence>
<dbReference type="Proteomes" id="UP000824469">
    <property type="component" value="Unassembled WGS sequence"/>
</dbReference>
<feature type="non-terminal residue" evidence="1">
    <location>
        <position position="1"/>
    </location>
</feature>
<proteinExistence type="predicted"/>
<evidence type="ECO:0000313" key="2">
    <source>
        <dbReference type="Proteomes" id="UP000824469"/>
    </source>
</evidence>
<dbReference type="EMBL" id="JAHRHJ020003813">
    <property type="protein sequence ID" value="KAH9287520.1"/>
    <property type="molecule type" value="Genomic_DNA"/>
</dbReference>
<evidence type="ECO:0000313" key="1">
    <source>
        <dbReference type="EMBL" id="KAH9287520.1"/>
    </source>
</evidence>
<organism evidence="1 2">
    <name type="scientific">Taxus chinensis</name>
    <name type="common">Chinese yew</name>
    <name type="synonym">Taxus wallichiana var. chinensis</name>
    <dbReference type="NCBI Taxonomy" id="29808"/>
    <lineage>
        <taxon>Eukaryota</taxon>
        <taxon>Viridiplantae</taxon>
        <taxon>Streptophyta</taxon>
        <taxon>Embryophyta</taxon>
        <taxon>Tracheophyta</taxon>
        <taxon>Spermatophyta</taxon>
        <taxon>Pinopsida</taxon>
        <taxon>Pinidae</taxon>
        <taxon>Conifers II</taxon>
        <taxon>Cupressales</taxon>
        <taxon>Taxaceae</taxon>
        <taxon>Taxus</taxon>
    </lineage>
</organism>
<dbReference type="AlphaFoldDB" id="A0AA38BM03"/>
<protein>
    <submittedName>
        <fullName evidence="1">Uncharacterized protein</fullName>
    </submittedName>
</protein>
<gene>
    <name evidence="1" type="ORF">KI387_031637</name>
</gene>
<feature type="non-terminal residue" evidence="1">
    <location>
        <position position="58"/>
    </location>
</feature>
<comment type="caution">
    <text evidence="1">The sequence shown here is derived from an EMBL/GenBank/DDBJ whole genome shotgun (WGS) entry which is preliminary data.</text>
</comment>